<evidence type="ECO:0000256" key="4">
    <source>
        <dbReference type="ARBA" id="ARBA00022695"/>
    </source>
</evidence>
<reference evidence="12" key="1">
    <citation type="journal article" date="2015" name="Genome Announc.">
        <title>Draft Genome Sequence of an Anaerobic Ammonium-Oxidizing Bacterium, "Candidatus Brocadia sinica".</title>
        <authorList>
            <person name="Oshiki M."/>
            <person name="Shinyako-Hata K."/>
            <person name="Satoh H."/>
            <person name="Okabe S."/>
        </authorList>
    </citation>
    <scope>NUCLEOTIDE SEQUENCE [LARGE SCALE GENOMIC DNA]</scope>
    <source>
        <strain evidence="12">JPN1</strain>
    </source>
</reference>
<dbReference type="Pfam" id="PF01909">
    <property type="entry name" value="NTP_transf_2"/>
    <property type="match status" value="1"/>
</dbReference>
<dbReference type="EMBL" id="BAFN01000001">
    <property type="protein sequence ID" value="GAN34921.1"/>
    <property type="molecule type" value="Genomic_DNA"/>
</dbReference>
<evidence type="ECO:0000256" key="1">
    <source>
        <dbReference type="ARBA" id="ARBA00001946"/>
    </source>
</evidence>
<keyword evidence="4" id="KW-0548">Nucleotidyltransferase</keyword>
<protein>
    <submittedName>
        <fullName evidence="11">Nucleotidyltransferases</fullName>
    </submittedName>
</protein>
<evidence type="ECO:0000313" key="11">
    <source>
        <dbReference type="EMBL" id="GAN34921.1"/>
    </source>
</evidence>
<keyword evidence="12" id="KW-1185">Reference proteome</keyword>
<keyword evidence="7" id="KW-0067">ATP-binding</keyword>
<keyword evidence="8" id="KW-0460">Magnesium</keyword>
<evidence type="ECO:0000256" key="2">
    <source>
        <dbReference type="ARBA" id="ARBA00022649"/>
    </source>
</evidence>
<organism evidence="11 12">
    <name type="scientific">Candidatus Brocadia sinica JPN1</name>
    <dbReference type="NCBI Taxonomy" id="1197129"/>
    <lineage>
        <taxon>Bacteria</taxon>
        <taxon>Pseudomonadati</taxon>
        <taxon>Planctomycetota</taxon>
        <taxon>Candidatus Brocadiia</taxon>
        <taxon>Candidatus Brocadiales</taxon>
        <taxon>Candidatus Brocadiaceae</taxon>
        <taxon>Candidatus Brocadia</taxon>
    </lineage>
</organism>
<dbReference type="PANTHER" id="PTHR33571:SF14">
    <property type="entry name" value="PROTEIN ADENYLYLTRANSFERASE MJ0435-RELATED"/>
    <property type="match status" value="1"/>
</dbReference>
<comment type="caution">
    <text evidence="11">The sequence shown here is derived from an EMBL/GenBank/DDBJ whole genome shotgun (WGS) entry which is preliminary data.</text>
</comment>
<comment type="cofactor">
    <cofactor evidence="1">
        <name>Mg(2+)</name>
        <dbReference type="ChEBI" id="CHEBI:18420"/>
    </cofactor>
</comment>
<evidence type="ECO:0000256" key="8">
    <source>
        <dbReference type="ARBA" id="ARBA00022842"/>
    </source>
</evidence>
<keyword evidence="5" id="KW-0479">Metal-binding</keyword>
<comment type="similarity">
    <text evidence="9">Belongs to the MntA antitoxin family.</text>
</comment>
<dbReference type="Gene3D" id="3.30.460.10">
    <property type="entry name" value="Beta Polymerase, domain 2"/>
    <property type="match status" value="1"/>
</dbReference>
<name>A0ABQ0K1N7_9BACT</name>
<keyword evidence="3" id="KW-0808">Transferase</keyword>
<dbReference type="Proteomes" id="UP000032309">
    <property type="component" value="Unassembled WGS sequence"/>
</dbReference>
<evidence type="ECO:0000256" key="3">
    <source>
        <dbReference type="ARBA" id="ARBA00022679"/>
    </source>
</evidence>
<evidence type="ECO:0000259" key="10">
    <source>
        <dbReference type="Pfam" id="PF01909"/>
    </source>
</evidence>
<evidence type="ECO:0000256" key="9">
    <source>
        <dbReference type="ARBA" id="ARBA00038276"/>
    </source>
</evidence>
<dbReference type="PANTHER" id="PTHR33571">
    <property type="entry name" value="SSL8005 PROTEIN"/>
    <property type="match status" value="1"/>
</dbReference>
<accession>A0ABQ0K1N7</accession>
<proteinExistence type="inferred from homology"/>
<dbReference type="CDD" id="cd05403">
    <property type="entry name" value="NT_KNTase_like"/>
    <property type="match status" value="1"/>
</dbReference>
<evidence type="ECO:0000256" key="7">
    <source>
        <dbReference type="ARBA" id="ARBA00022840"/>
    </source>
</evidence>
<dbReference type="RefSeq" id="WP_052564878.1">
    <property type="nucleotide sequence ID" value="NZ_BAFN01000001.1"/>
</dbReference>
<dbReference type="SUPFAM" id="SSF81301">
    <property type="entry name" value="Nucleotidyltransferase"/>
    <property type="match status" value="1"/>
</dbReference>
<sequence length="102" mass="12130">MKIKNTYTKEMIKDILAKNYPVLKKYKVKSIALFGSYVRGKQVKKSDIDLLVEFEEPTFRNYMGLLSELENIFHKKIDLVCRDALKEKIKPYILKEAEWIEK</sequence>
<evidence type="ECO:0000256" key="6">
    <source>
        <dbReference type="ARBA" id="ARBA00022741"/>
    </source>
</evidence>
<gene>
    <name evidence="11" type="ORF">BROSI_A3465</name>
</gene>
<dbReference type="InterPro" id="IPR002934">
    <property type="entry name" value="Polymerase_NTP_transf_dom"/>
</dbReference>
<feature type="domain" description="Polymerase nucleotidyl transferase" evidence="10">
    <location>
        <begin position="23"/>
        <end position="98"/>
    </location>
</feature>
<dbReference type="InterPro" id="IPR052038">
    <property type="entry name" value="Type-VII_TA_antitoxin"/>
</dbReference>
<dbReference type="InterPro" id="IPR043519">
    <property type="entry name" value="NT_sf"/>
</dbReference>
<evidence type="ECO:0000256" key="5">
    <source>
        <dbReference type="ARBA" id="ARBA00022723"/>
    </source>
</evidence>
<evidence type="ECO:0000313" key="12">
    <source>
        <dbReference type="Proteomes" id="UP000032309"/>
    </source>
</evidence>
<keyword evidence="6" id="KW-0547">Nucleotide-binding</keyword>
<keyword evidence="2" id="KW-1277">Toxin-antitoxin system</keyword>